<dbReference type="EMBL" id="CP119316">
    <property type="protein sequence ID" value="WEK47179.1"/>
    <property type="molecule type" value="Genomic_DNA"/>
</dbReference>
<proteinExistence type="predicted"/>
<dbReference type="Pfam" id="PF05164">
    <property type="entry name" value="ZapA"/>
    <property type="match status" value="1"/>
</dbReference>
<gene>
    <name evidence="1" type="ORF">P0Y56_02535</name>
</gene>
<sequence length="102" mass="10604">MADVALRIGGRNYTIACQDGQEAHIMGLGRAIESKLEGLGPAARQNEPRALLFAALLLADEADELRKRAPVAAPPPDGGSGIASGLETLATRLEKLAESLEG</sequence>
<accession>A0AAJ5XAJ3</accession>
<evidence type="ECO:0000313" key="1">
    <source>
        <dbReference type="EMBL" id="WEK47179.1"/>
    </source>
</evidence>
<reference evidence="1" key="1">
    <citation type="submission" date="2023-03" db="EMBL/GenBank/DDBJ databases">
        <title>Andean soil-derived lignocellulolytic bacterial consortium as a source of novel taxa and putative plastic-active enzymes.</title>
        <authorList>
            <person name="Diaz-Garcia L."/>
            <person name="Chuvochina M."/>
            <person name="Feuerriegel G."/>
            <person name="Bunk B."/>
            <person name="Sproer C."/>
            <person name="Streit W.R."/>
            <person name="Rodriguez L.M."/>
            <person name="Overmann J."/>
            <person name="Jimenez D.J."/>
        </authorList>
    </citation>
    <scope>NUCLEOTIDE SEQUENCE</scope>
    <source>
        <strain evidence="1">MAG 26</strain>
    </source>
</reference>
<dbReference type="KEGG" id="acob:P0Y56_02535"/>
<dbReference type="SUPFAM" id="SSF102829">
    <property type="entry name" value="Cell division protein ZapA-like"/>
    <property type="match status" value="1"/>
</dbReference>
<keyword evidence="1" id="KW-0131">Cell cycle</keyword>
<dbReference type="InterPro" id="IPR036192">
    <property type="entry name" value="Cell_div_ZapA-like_sf"/>
</dbReference>
<evidence type="ECO:0000313" key="2">
    <source>
        <dbReference type="Proteomes" id="UP001218362"/>
    </source>
</evidence>
<keyword evidence="1" id="KW-0132">Cell division</keyword>
<name>A0AAJ5XAJ3_9SPHN</name>
<dbReference type="InterPro" id="IPR007838">
    <property type="entry name" value="Cell_div_ZapA-like"/>
</dbReference>
<dbReference type="Proteomes" id="UP001218362">
    <property type="component" value="Chromosome"/>
</dbReference>
<protein>
    <submittedName>
        <fullName evidence="1">Cell division protein ZapA</fullName>
    </submittedName>
</protein>
<dbReference type="AlphaFoldDB" id="A0AAJ5XAJ3"/>
<organism evidence="1 2">
    <name type="scientific">Candidatus Andeanibacterium colombiense</name>
    <dbReference type="NCBI Taxonomy" id="3121345"/>
    <lineage>
        <taxon>Bacteria</taxon>
        <taxon>Pseudomonadati</taxon>
        <taxon>Pseudomonadota</taxon>
        <taxon>Alphaproteobacteria</taxon>
        <taxon>Sphingomonadales</taxon>
        <taxon>Sphingomonadaceae</taxon>
        <taxon>Candidatus Andeanibacterium</taxon>
    </lineage>
</organism>
<dbReference type="GO" id="GO:0051301">
    <property type="term" value="P:cell division"/>
    <property type="evidence" value="ECO:0007669"/>
    <property type="project" value="UniProtKB-KW"/>
</dbReference>